<dbReference type="EMBL" id="BLXT01002841">
    <property type="protein sequence ID" value="GFN98275.1"/>
    <property type="molecule type" value="Genomic_DNA"/>
</dbReference>
<keyword evidence="1" id="KW-0548">Nucleotidyltransferase</keyword>
<dbReference type="PANTHER" id="PTHR46888:SF1">
    <property type="entry name" value="RIBONUCLEASE H"/>
    <property type="match status" value="1"/>
</dbReference>
<sequence>MTPEESKDYEIIKLKLLQRFNYDRNGFQDKFFAFIPQLDETFESCLYRSKRFLDGWISLAEVDSYSSLYFLILSDLVLSNCDSGDFVTFIKNRKPENVGDLVSHASTYKNSRPNKPFAKKVIQKVSFSVASGDQAPDRQFLNATNGLPMICLLGDHCVIFVTVSDIWPDSVLVNLLVPNVLSDLIQVATLLEQLMCVPIALGLGMPGKIVSSCETSPLKLF</sequence>
<keyword evidence="1" id="KW-0808">Transferase</keyword>
<dbReference type="GO" id="GO:0003964">
    <property type="term" value="F:RNA-directed DNA polymerase activity"/>
    <property type="evidence" value="ECO:0007669"/>
    <property type="project" value="UniProtKB-KW"/>
</dbReference>
<dbReference type="PANTHER" id="PTHR46888">
    <property type="entry name" value="ZINC KNUCKLE DOMAINCONTAINING PROTEIN-RELATED"/>
    <property type="match status" value="1"/>
</dbReference>
<dbReference type="AlphaFoldDB" id="A0AAV3ZUT7"/>
<proteinExistence type="predicted"/>
<keyword evidence="2" id="KW-1185">Reference proteome</keyword>
<evidence type="ECO:0000313" key="1">
    <source>
        <dbReference type="EMBL" id="GFN98275.1"/>
    </source>
</evidence>
<organism evidence="1 2">
    <name type="scientific">Plakobranchus ocellatus</name>
    <dbReference type="NCBI Taxonomy" id="259542"/>
    <lineage>
        <taxon>Eukaryota</taxon>
        <taxon>Metazoa</taxon>
        <taxon>Spiralia</taxon>
        <taxon>Lophotrochozoa</taxon>
        <taxon>Mollusca</taxon>
        <taxon>Gastropoda</taxon>
        <taxon>Heterobranchia</taxon>
        <taxon>Euthyneura</taxon>
        <taxon>Panpulmonata</taxon>
        <taxon>Sacoglossa</taxon>
        <taxon>Placobranchoidea</taxon>
        <taxon>Plakobranchidae</taxon>
        <taxon>Plakobranchus</taxon>
    </lineage>
</organism>
<protein>
    <submittedName>
        <fullName evidence="1">Reverse transcriptase</fullName>
    </submittedName>
</protein>
<comment type="caution">
    <text evidence="1">The sequence shown here is derived from an EMBL/GenBank/DDBJ whole genome shotgun (WGS) entry which is preliminary data.</text>
</comment>
<gene>
    <name evidence="1" type="ORF">PoB_002478100</name>
</gene>
<keyword evidence="1" id="KW-0695">RNA-directed DNA polymerase</keyword>
<name>A0AAV3ZUT7_9GAST</name>
<dbReference type="Proteomes" id="UP000735302">
    <property type="component" value="Unassembled WGS sequence"/>
</dbReference>
<accession>A0AAV3ZUT7</accession>
<reference evidence="1 2" key="1">
    <citation type="journal article" date="2021" name="Elife">
        <title>Chloroplast acquisition without the gene transfer in kleptoplastic sea slugs, Plakobranchus ocellatus.</title>
        <authorList>
            <person name="Maeda T."/>
            <person name="Takahashi S."/>
            <person name="Yoshida T."/>
            <person name="Shimamura S."/>
            <person name="Takaki Y."/>
            <person name="Nagai Y."/>
            <person name="Toyoda A."/>
            <person name="Suzuki Y."/>
            <person name="Arimoto A."/>
            <person name="Ishii H."/>
            <person name="Satoh N."/>
            <person name="Nishiyama T."/>
            <person name="Hasebe M."/>
            <person name="Maruyama T."/>
            <person name="Minagawa J."/>
            <person name="Obokata J."/>
            <person name="Shigenobu S."/>
        </authorList>
    </citation>
    <scope>NUCLEOTIDE SEQUENCE [LARGE SCALE GENOMIC DNA]</scope>
</reference>
<evidence type="ECO:0000313" key="2">
    <source>
        <dbReference type="Proteomes" id="UP000735302"/>
    </source>
</evidence>